<dbReference type="InterPro" id="IPR002602">
    <property type="entry name" value="DB"/>
</dbReference>
<dbReference type="EMBL" id="JAUCMV010000002">
    <property type="protein sequence ID" value="KAK0419340.1"/>
    <property type="molecule type" value="Genomic_DNA"/>
</dbReference>
<feature type="signal peptide" evidence="1">
    <location>
        <begin position="1"/>
        <end position="22"/>
    </location>
</feature>
<organism evidence="3 4">
    <name type="scientific">Steinernema hermaphroditum</name>
    <dbReference type="NCBI Taxonomy" id="289476"/>
    <lineage>
        <taxon>Eukaryota</taxon>
        <taxon>Metazoa</taxon>
        <taxon>Ecdysozoa</taxon>
        <taxon>Nematoda</taxon>
        <taxon>Chromadorea</taxon>
        <taxon>Rhabditida</taxon>
        <taxon>Tylenchina</taxon>
        <taxon>Panagrolaimomorpha</taxon>
        <taxon>Strongyloidoidea</taxon>
        <taxon>Steinernematidae</taxon>
        <taxon>Steinernema</taxon>
    </lineage>
</organism>
<accession>A0AA39I922</accession>
<keyword evidence="4" id="KW-1185">Reference proteome</keyword>
<evidence type="ECO:0000313" key="3">
    <source>
        <dbReference type="EMBL" id="KAK0419340.1"/>
    </source>
</evidence>
<dbReference type="PANTHER" id="PTHR46705:SF4">
    <property type="entry name" value="DOMAIN OF UNKNOWN FUNCTION DB DOMAIN-CONTAINING PROTEIN"/>
    <property type="match status" value="1"/>
</dbReference>
<evidence type="ECO:0000259" key="2">
    <source>
        <dbReference type="Pfam" id="PF01682"/>
    </source>
</evidence>
<keyword evidence="1" id="KW-0732">Signal</keyword>
<protein>
    <recommendedName>
        <fullName evidence="2">Domain of unknown function DB domain-containing protein</fullName>
    </recommendedName>
</protein>
<dbReference type="PANTHER" id="PTHR46705">
    <property type="entry name" value="PROTEIN CBG09805"/>
    <property type="match status" value="1"/>
</dbReference>
<feature type="chain" id="PRO_5041242850" description="Domain of unknown function DB domain-containing protein" evidence="1">
    <location>
        <begin position="23"/>
        <end position="252"/>
    </location>
</feature>
<evidence type="ECO:0000313" key="4">
    <source>
        <dbReference type="Proteomes" id="UP001175271"/>
    </source>
</evidence>
<gene>
    <name evidence="3" type="ORF">QR680_014093</name>
</gene>
<comment type="caution">
    <text evidence="3">The sequence shown here is derived from an EMBL/GenBank/DDBJ whole genome shotgun (WGS) entry which is preliminary data.</text>
</comment>
<dbReference type="AlphaFoldDB" id="A0AA39I922"/>
<feature type="domain" description="Domain of unknown function DB" evidence="2">
    <location>
        <begin position="134"/>
        <end position="236"/>
    </location>
</feature>
<dbReference type="Pfam" id="PF01682">
    <property type="entry name" value="DB"/>
    <property type="match status" value="1"/>
</dbReference>
<evidence type="ECO:0000256" key="1">
    <source>
        <dbReference type="SAM" id="SignalP"/>
    </source>
</evidence>
<reference evidence="3" key="1">
    <citation type="submission" date="2023-06" db="EMBL/GenBank/DDBJ databases">
        <title>Genomic analysis of the entomopathogenic nematode Steinernema hermaphroditum.</title>
        <authorList>
            <person name="Schwarz E.M."/>
            <person name="Heppert J.K."/>
            <person name="Baniya A."/>
            <person name="Schwartz H.T."/>
            <person name="Tan C.-H."/>
            <person name="Antoshechkin I."/>
            <person name="Sternberg P.W."/>
            <person name="Goodrich-Blair H."/>
            <person name="Dillman A.R."/>
        </authorList>
    </citation>
    <scope>NUCLEOTIDE SEQUENCE</scope>
    <source>
        <strain evidence="3">PS9179</strain>
        <tissue evidence="3">Whole animal</tissue>
    </source>
</reference>
<proteinExistence type="predicted"/>
<name>A0AA39I922_9BILA</name>
<sequence length="252" mass="28070">MVRVPLPYAFCAFVAFVDVVLGCYPAGVCGGGCAPPPQPVCAPATCQPGYSCGPYGCARNRARSALTLKDPFLASGVAGYKNFSTATTAKHEPIRNIYGFKRKQGVKDRDEEKEKLDRASYVKMTNPNDLFRQCCEDRNLPDSCVSKCNFNKFTKDVLQAMFFKSDPCPIEAAADIQFCAAQGRDHRECCLRNGIHKTLAGDKCLIFCDQRAGKTTTLDYSYVPCYDRFENMKRCFFDEISSRTEKELSNLI</sequence>
<dbReference type="Proteomes" id="UP001175271">
    <property type="component" value="Unassembled WGS sequence"/>
</dbReference>